<keyword evidence="2 4" id="KW-0378">Hydrolase</keyword>
<keyword evidence="3 4" id="KW-0788">Thiol protease</keyword>
<gene>
    <name evidence="6" type="ORF">ABR189_02575</name>
</gene>
<comment type="caution">
    <text evidence="6">The sequence shown here is derived from an EMBL/GenBank/DDBJ whole genome shotgun (WGS) entry which is preliminary data.</text>
</comment>
<sequence length="390" mass="43441">MNILHLATLRTTVNNQIKRGLLLLMMLCVLGVVSIQAQDGALTIIRNNAATAVKNQARTGTCWCFSTTSLIESECLRKGLPAIDLSEMFTVRNIYKEKAQNYIRRQGATRFDEGGLGHDVIHAIAAYGAMPESAYSGLIGQATTHDHSQMVPALKNYLDSLLKLSPVPENWLSGFTTIMDSYIGPPPATFEYNGHNYTPLSFAKEVLKFNPDDYAFFTSFTHHPFYQSFIIEVPDNVSNGAYYNIPLTELVNITKTAVQKGYTVMWDADVSNNGWLTSKGYAFSPAADSIPMAKDIDPDIPEKAYTQTYRQSLYEQLITQDDHLMHITGMKKTAKGKYFFVVKNSWSQKAGPFGGYINVSEPYFAINTVTIIVPKAALDKDIKHKMLAVK</sequence>
<keyword evidence="7" id="KW-1185">Reference proteome</keyword>
<evidence type="ECO:0000259" key="5">
    <source>
        <dbReference type="Pfam" id="PF00112"/>
    </source>
</evidence>
<keyword evidence="1 4" id="KW-0645">Protease</keyword>
<dbReference type="InterPro" id="IPR000668">
    <property type="entry name" value="Peptidase_C1A_C"/>
</dbReference>
<proteinExistence type="inferred from homology"/>
<feature type="domain" description="Peptidase C1A papain C-terminal" evidence="5">
    <location>
        <begin position="48"/>
        <end position="88"/>
    </location>
</feature>
<evidence type="ECO:0000256" key="3">
    <source>
        <dbReference type="ARBA" id="ARBA00022807"/>
    </source>
</evidence>
<dbReference type="PROSITE" id="PS00139">
    <property type="entry name" value="THIOL_PROTEASE_CYS"/>
    <property type="match status" value="1"/>
</dbReference>
<evidence type="ECO:0000313" key="7">
    <source>
        <dbReference type="Proteomes" id="UP001549749"/>
    </source>
</evidence>
<protein>
    <recommendedName>
        <fullName evidence="4">Aminopeptidase</fullName>
    </recommendedName>
</protein>
<dbReference type="Gene3D" id="3.90.70.10">
    <property type="entry name" value="Cysteine proteinases"/>
    <property type="match status" value="1"/>
</dbReference>
<evidence type="ECO:0000313" key="6">
    <source>
        <dbReference type="EMBL" id="MET6996231.1"/>
    </source>
</evidence>
<dbReference type="PANTHER" id="PTHR10363:SF2">
    <property type="entry name" value="BLEOMYCIN HYDROLASE"/>
    <property type="match status" value="1"/>
</dbReference>
<evidence type="ECO:0000256" key="1">
    <source>
        <dbReference type="ARBA" id="ARBA00022670"/>
    </source>
</evidence>
<evidence type="ECO:0000256" key="4">
    <source>
        <dbReference type="PIRNR" id="PIRNR005700"/>
    </source>
</evidence>
<dbReference type="InterPro" id="IPR000169">
    <property type="entry name" value="Pept_cys_AS"/>
</dbReference>
<organism evidence="6 7">
    <name type="scientific">Chitinophaga defluvii</name>
    <dbReference type="NCBI Taxonomy" id="3163343"/>
    <lineage>
        <taxon>Bacteria</taxon>
        <taxon>Pseudomonadati</taxon>
        <taxon>Bacteroidota</taxon>
        <taxon>Chitinophagia</taxon>
        <taxon>Chitinophagales</taxon>
        <taxon>Chitinophagaceae</taxon>
        <taxon>Chitinophaga</taxon>
    </lineage>
</organism>
<dbReference type="EMBL" id="JBEXAC010000001">
    <property type="protein sequence ID" value="MET6996231.1"/>
    <property type="molecule type" value="Genomic_DNA"/>
</dbReference>
<dbReference type="Proteomes" id="UP001549749">
    <property type="component" value="Unassembled WGS sequence"/>
</dbReference>
<dbReference type="InterPro" id="IPR004134">
    <property type="entry name" value="Peptidase_C1B"/>
</dbReference>
<dbReference type="PIRSF" id="PIRSF005700">
    <property type="entry name" value="PepC"/>
    <property type="match status" value="1"/>
</dbReference>
<dbReference type="Pfam" id="PF00112">
    <property type="entry name" value="Peptidase_C1"/>
    <property type="match status" value="1"/>
</dbReference>
<dbReference type="RefSeq" id="WP_354658878.1">
    <property type="nucleotide sequence ID" value="NZ_JBEXAC010000001.1"/>
</dbReference>
<dbReference type="PANTHER" id="PTHR10363">
    <property type="entry name" value="BLEOMYCIN HYDROLASE"/>
    <property type="match status" value="1"/>
</dbReference>
<name>A0ABV2SZN0_9BACT</name>
<reference evidence="6 7" key="1">
    <citation type="submission" date="2024-06" db="EMBL/GenBank/DDBJ databases">
        <title>Chitinophaga defluvii sp. nov., isolated from municipal sewage.</title>
        <authorList>
            <person name="Zhang L."/>
        </authorList>
    </citation>
    <scope>NUCLEOTIDE SEQUENCE [LARGE SCALE GENOMIC DNA]</scope>
    <source>
        <strain evidence="6 7">H8</strain>
    </source>
</reference>
<dbReference type="InterPro" id="IPR038765">
    <property type="entry name" value="Papain-like_cys_pep_sf"/>
</dbReference>
<dbReference type="SUPFAM" id="SSF54001">
    <property type="entry name" value="Cysteine proteinases"/>
    <property type="match status" value="1"/>
</dbReference>
<evidence type="ECO:0000256" key="2">
    <source>
        <dbReference type="ARBA" id="ARBA00022801"/>
    </source>
</evidence>
<keyword evidence="4" id="KW-0031">Aminopeptidase</keyword>
<comment type="similarity">
    <text evidence="4">Belongs to the peptidase C1 family.</text>
</comment>
<accession>A0ABV2SZN0</accession>
<dbReference type="Pfam" id="PF03051">
    <property type="entry name" value="Peptidase_C1_2"/>
    <property type="match status" value="1"/>
</dbReference>